<dbReference type="AlphaFoldDB" id="A0A0F3Q9S5"/>
<gene>
    <name evidence="1" type="ORF">RBEAN4_0269</name>
</gene>
<dbReference type="EMBL" id="LAOI01000001">
    <property type="protein sequence ID" value="KJV89298.1"/>
    <property type="molecule type" value="Genomic_DNA"/>
</dbReference>
<protein>
    <submittedName>
        <fullName evidence="1">Uncharacterized protein</fullName>
    </submittedName>
</protein>
<proteinExistence type="predicted"/>
<dbReference type="Proteomes" id="UP000033661">
    <property type="component" value="Unassembled WGS sequence"/>
</dbReference>
<organism evidence="1 2">
    <name type="scientific">Rickettsia bellii str. RML An4</name>
    <dbReference type="NCBI Taxonomy" id="1359193"/>
    <lineage>
        <taxon>Bacteria</taxon>
        <taxon>Pseudomonadati</taxon>
        <taxon>Pseudomonadota</taxon>
        <taxon>Alphaproteobacteria</taxon>
        <taxon>Rickettsiales</taxon>
        <taxon>Rickettsiaceae</taxon>
        <taxon>Rickettsieae</taxon>
        <taxon>Rickettsia</taxon>
        <taxon>belli group</taxon>
    </lineage>
</organism>
<evidence type="ECO:0000313" key="2">
    <source>
        <dbReference type="Proteomes" id="UP000033661"/>
    </source>
</evidence>
<reference evidence="1 2" key="1">
    <citation type="submission" date="2015-02" db="EMBL/GenBank/DDBJ databases">
        <title>Genome Sequencing of Rickettsiales.</title>
        <authorList>
            <person name="Daugherty S.C."/>
            <person name="Su Q."/>
            <person name="Abolude K."/>
            <person name="Beier-Sexton M."/>
            <person name="Carlyon J.A."/>
            <person name="Carter R."/>
            <person name="Day N.P."/>
            <person name="Dumler S.J."/>
            <person name="Dyachenko V."/>
            <person name="Godinez A."/>
            <person name="Kurtti T.J."/>
            <person name="Lichay M."/>
            <person name="Mullins K.E."/>
            <person name="Ott S."/>
            <person name="Pappas-Brown V."/>
            <person name="Paris D.H."/>
            <person name="Patel P."/>
            <person name="Richards A.L."/>
            <person name="Sadzewicz L."/>
            <person name="Sears K."/>
            <person name="Seidman D."/>
            <person name="Sengamalay N."/>
            <person name="Stenos J."/>
            <person name="Tallon L.J."/>
            <person name="Vincent G."/>
            <person name="Fraser C.M."/>
            <person name="Munderloh U."/>
            <person name="Dunning-Hotopp J.C."/>
        </authorList>
    </citation>
    <scope>NUCLEOTIDE SEQUENCE [LARGE SCALE GENOMIC DNA]</scope>
    <source>
        <strain evidence="1 2">RML An4</strain>
    </source>
</reference>
<dbReference type="PATRIC" id="fig|1359193.3.peg.257"/>
<name>A0A0F3Q9S5_RICBE</name>
<dbReference type="RefSeq" id="WP_231289244.1">
    <property type="nucleotide sequence ID" value="NZ_LAOI01000001.1"/>
</dbReference>
<keyword evidence="2" id="KW-1185">Reference proteome</keyword>
<comment type="caution">
    <text evidence="1">The sequence shown here is derived from an EMBL/GenBank/DDBJ whole genome shotgun (WGS) entry which is preliminary data.</text>
</comment>
<evidence type="ECO:0000313" key="1">
    <source>
        <dbReference type="EMBL" id="KJV89298.1"/>
    </source>
</evidence>
<sequence>MKNPYDHESLNELELVVQVRDCSIKPVIVIIQKLSMNSSINKILWAVLGTLSTLKLIKENLL</sequence>
<accession>A0A0F3Q9S5</accession>